<sequence length="104" mass="11626">MEPITLEPWGIFWSRGNRVSAKHNSSGTAGKTGRCGEGAHGQNERPMLQLLPHRDRELRCRQTPFNTSLPCLLAQLIADFVFLPSFSLPLSRPMIPKRPSEISS</sequence>
<protein>
    <submittedName>
        <fullName evidence="2">Uncharacterized protein</fullName>
    </submittedName>
</protein>
<organism evidence="2">
    <name type="scientific">Trichophyton rubrum CBS 288.86</name>
    <dbReference type="NCBI Taxonomy" id="1215330"/>
    <lineage>
        <taxon>Eukaryota</taxon>
        <taxon>Fungi</taxon>
        <taxon>Dikarya</taxon>
        <taxon>Ascomycota</taxon>
        <taxon>Pezizomycotina</taxon>
        <taxon>Eurotiomycetes</taxon>
        <taxon>Eurotiomycetidae</taxon>
        <taxon>Onygenales</taxon>
        <taxon>Arthrodermataceae</taxon>
        <taxon>Trichophyton</taxon>
    </lineage>
</organism>
<dbReference type="EMBL" id="KK207928">
    <property type="protein sequence ID" value="EZF48419.1"/>
    <property type="molecule type" value="Genomic_DNA"/>
</dbReference>
<proteinExistence type="predicted"/>
<dbReference type="Proteomes" id="UP000023758">
    <property type="component" value="Unassembled WGS sequence"/>
</dbReference>
<evidence type="ECO:0000256" key="1">
    <source>
        <dbReference type="SAM" id="MobiDB-lite"/>
    </source>
</evidence>
<accession>A0A022VR53</accession>
<dbReference type="AlphaFoldDB" id="A0A022VR53"/>
<gene>
    <name evidence="2" type="ORF">H103_07901</name>
</gene>
<feature type="region of interest" description="Disordered" evidence="1">
    <location>
        <begin position="22"/>
        <end position="45"/>
    </location>
</feature>
<reference evidence="2" key="1">
    <citation type="submission" date="2014-02" db="EMBL/GenBank/DDBJ databases">
        <title>The Genome Sequence of Trichophyton rubrum (morphotype fischeri) CBS 288.86.</title>
        <authorList>
            <consortium name="The Broad Institute Genomics Platform"/>
            <person name="Cuomo C.A."/>
            <person name="White T.C."/>
            <person name="Graser Y."/>
            <person name="Martinez-Rossi N."/>
            <person name="Heitman J."/>
            <person name="Young S.K."/>
            <person name="Zeng Q."/>
            <person name="Gargeya S."/>
            <person name="Abouelleil A."/>
            <person name="Alvarado L."/>
            <person name="Chapman S.B."/>
            <person name="Gainer-Dewar J."/>
            <person name="Goldberg J."/>
            <person name="Griggs A."/>
            <person name="Gujja S."/>
            <person name="Hansen M."/>
            <person name="Howarth C."/>
            <person name="Imamovic A."/>
            <person name="Larimer J."/>
            <person name="Martinez D."/>
            <person name="Murphy C."/>
            <person name="Pearson M.D."/>
            <person name="Persinoti G."/>
            <person name="Poon T."/>
            <person name="Priest M."/>
            <person name="Roberts A.D."/>
            <person name="Saif S."/>
            <person name="Shea T.D."/>
            <person name="Sykes S.N."/>
            <person name="Wortman J."/>
            <person name="Nusbaum C."/>
            <person name="Birren B."/>
        </authorList>
    </citation>
    <scope>NUCLEOTIDE SEQUENCE [LARGE SCALE GENOMIC DNA]</scope>
    <source>
        <strain evidence="2">CBS 288.86</strain>
    </source>
</reference>
<name>A0A022VR53_TRIRU</name>
<evidence type="ECO:0000313" key="2">
    <source>
        <dbReference type="EMBL" id="EZF48419.1"/>
    </source>
</evidence>
<dbReference type="HOGENOM" id="CLU_2251961_0_0_1"/>